<dbReference type="EMBL" id="JASBAN010000001">
    <property type="protein sequence ID" value="MDI2113044.1"/>
    <property type="molecule type" value="Genomic_DNA"/>
</dbReference>
<protein>
    <submittedName>
        <fullName evidence="2">MarR family transcriptional regulator</fullName>
    </submittedName>
</protein>
<dbReference type="RefSeq" id="WP_281462664.1">
    <property type="nucleotide sequence ID" value="NZ_JASBAN010000001.1"/>
</dbReference>
<dbReference type="Proteomes" id="UP001431775">
    <property type="component" value="Unassembled WGS sequence"/>
</dbReference>
<comment type="caution">
    <text evidence="2">The sequence shown here is derived from an EMBL/GenBank/DDBJ whole genome shotgun (WGS) entry which is preliminary data.</text>
</comment>
<feature type="domain" description="HTH marR-type" evidence="1">
    <location>
        <begin position="1"/>
        <end position="94"/>
    </location>
</feature>
<dbReference type="PANTHER" id="PTHR33164">
    <property type="entry name" value="TRANSCRIPTIONAL REGULATOR, MARR FAMILY"/>
    <property type="match status" value="1"/>
</dbReference>
<sequence length="94" mass="10905">MIDQFKIIKKAAMDPFLLIPRQLAILSSIYVDGIHESVMVYAEKYNLSKPAVTRALDRLEECQLIERKVDREDRRKIIVTPTPQGQEYINNLMA</sequence>
<dbReference type="InterPro" id="IPR036390">
    <property type="entry name" value="WH_DNA-bd_sf"/>
</dbReference>
<accession>A0ABT6Q832</accession>
<evidence type="ECO:0000259" key="1">
    <source>
        <dbReference type="PROSITE" id="PS50995"/>
    </source>
</evidence>
<dbReference type="SUPFAM" id="SSF46785">
    <property type="entry name" value="Winged helix' DNA-binding domain"/>
    <property type="match status" value="1"/>
</dbReference>
<keyword evidence="3" id="KW-1185">Reference proteome</keyword>
<name>A0ABT6Q832_9PROT</name>
<dbReference type="InterPro" id="IPR039422">
    <property type="entry name" value="MarR/SlyA-like"/>
</dbReference>
<dbReference type="PANTHER" id="PTHR33164:SF43">
    <property type="entry name" value="HTH-TYPE TRANSCRIPTIONAL REPRESSOR YETL"/>
    <property type="match status" value="1"/>
</dbReference>
<dbReference type="PROSITE" id="PS50995">
    <property type="entry name" value="HTH_MARR_2"/>
    <property type="match status" value="1"/>
</dbReference>
<reference evidence="2" key="1">
    <citation type="submission" date="2023-05" db="EMBL/GenBank/DDBJ databases">
        <title>Whole genome sequence of Commensalibacter sp.</title>
        <authorList>
            <person name="Charoenyingcharoen P."/>
            <person name="Yukphan P."/>
        </authorList>
    </citation>
    <scope>NUCLEOTIDE SEQUENCE</scope>
    <source>
        <strain evidence="2">TBRC 10068</strain>
    </source>
</reference>
<evidence type="ECO:0000313" key="2">
    <source>
        <dbReference type="EMBL" id="MDI2113044.1"/>
    </source>
</evidence>
<evidence type="ECO:0000313" key="3">
    <source>
        <dbReference type="Proteomes" id="UP001431775"/>
    </source>
</evidence>
<dbReference type="Gene3D" id="1.10.10.10">
    <property type="entry name" value="Winged helix-like DNA-binding domain superfamily/Winged helix DNA-binding domain"/>
    <property type="match status" value="1"/>
</dbReference>
<dbReference type="Pfam" id="PF01047">
    <property type="entry name" value="MarR"/>
    <property type="match status" value="1"/>
</dbReference>
<dbReference type="InterPro" id="IPR036388">
    <property type="entry name" value="WH-like_DNA-bd_sf"/>
</dbReference>
<dbReference type="InterPro" id="IPR000835">
    <property type="entry name" value="HTH_MarR-typ"/>
</dbReference>
<gene>
    <name evidence="2" type="ORF">QJV33_07085</name>
</gene>
<organism evidence="2 3">
    <name type="scientific">Commensalibacter nepenthis</name>
    <dbReference type="NCBI Taxonomy" id="3043872"/>
    <lineage>
        <taxon>Bacteria</taxon>
        <taxon>Pseudomonadati</taxon>
        <taxon>Pseudomonadota</taxon>
        <taxon>Alphaproteobacteria</taxon>
        <taxon>Acetobacterales</taxon>
        <taxon>Acetobacteraceae</taxon>
    </lineage>
</organism>
<proteinExistence type="predicted"/>